<feature type="compositionally biased region" description="Polar residues" evidence="1">
    <location>
        <begin position="46"/>
        <end position="57"/>
    </location>
</feature>
<sequence length="69" mass="7751">MDRVTRIHFSELQAQGRTNTFPLLLLLSCSSSLRLASPRLSSHSHTCLSDSTFPTSTSKKDKHTRSTFQ</sequence>
<dbReference type="AlphaFoldDB" id="A0A5B7K1G5"/>
<comment type="caution">
    <text evidence="2">The sequence shown here is derived from an EMBL/GenBank/DDBJ whole genome shotgun (WGS) entry which is preliminary data.</text>
</comment>
<evidence type="ECO:0000313" key="2">
    <source>
        <dbReference type="EMBL" id="MPC99267.1"/>
    </source>
</evidence>
<name>A0A5B7K1G5_PORTR</name>
<accession>A0A5B7K1G5</accession>
<organism evidence="2 3">
    <name type="scientific">Portunus trituberculatus</name>
    <name type="common">Swimming crab</name>
    <name type="synonym">Neptunus trituberculatus</name>
    <dbReference type="NCBI Taxonomy" id="210409"/>
    <lineage>
        <taxon>Eukaryota</taxon>
        <taxon>Metazoa</taxon>
        <taxon>Ecdysozoa</taxon>
        <taxon>Arthropoda</taxon>
        <taxon>Crustacea</taxon>
        <taxon>Multicrustacea</taxon>
        <taxon>Malacostraca</taxon>
        <taxon>Eumalacostraca</taxon>
        <taxon>Eucarida</taxon>
        <taxon>Decapoda</taxon>
        <taxon>Pleocyemata</taxon>
        <taxon>Brachyura</taxon>
        <taxon>Eubrachyura</taxon>
        <taxon>Portunoidea</taxon>
        <taxon>Portunidae</taxon>
        <taxon>Portuninae</taxon>
        <taxon>Portunus</taxon>
    </lineage>
</organism>
<proteinExistence type="predicted"/>
<evidence type="ECO:0000256" key="1">
    <source>
        <dbReference type="SAM" id="MobiDB-lite"/>
    </source>
</evidence>
<reference evidence="2 3" key="1">
    <citation type="submission" date="2019-05" db="EMBL/GenBank/DDBJ databases">
        <title>Another draft genome of Portunus trituberculatus and its Hox gene families provides insights of decapod evolution.</title>
        <authorList>
            <person name="Jeong J.-H."/>
            <person name="Song I."/>
            <person name="Kim S."/>
            <person name="Choi T."/>
            <person name="Kim D."/>
            <person name="Ryu S."/>
            <person name="Kim W."/>
        </authorList>
    </citation>
    <scope>NUCLEOTIDE SEQUENCE [LARGE SCALE GENOMIC DNA]</scope>
    <source>
        <tissue evidence="2">Muscle</tissue>
    </source>
</reference>
<protein>
    <submittedName>
        <fullName evidence="2">Uncharacterized protein</fullName>
    </submittedName>
</protein>
<dbReference type="Proteomes" id="UP000324222">
    <property type="component" value="Unassembled WGS sequence"/>
</dbReference>
<feature type="region of interest" description="Disordered" evidence="1">
    <location>
        <begin position="39"/>
        <end position="69"/>
    </location>
</feature>
<keyword evidence="3" id="KW-1185">Reference proteome</keyword>
<evidence type="ECO:0000313" key="3">
    <source>
        <dbReference type="Proteomes" id="UP000324222"/>
    </source>
</evidence>
<dbReference type="EMBL" id="VSRR010117644">
    <property type="protein sequence ID" value="MPC99267.1"/>
    <property type="molecule type" value="Genomic_DNA"/>
</dbReference>
<feature type="compositionally biased region" description="Basic residues" evidence="1">
    <location>
        <begin position="60"/>
        <end position="69"/>
    </location>
</feature>
<dbReference type="PROSITE" id="PS51257">
    <property type="entry name" value="PROKAR_LIPOPROTEIN"/>
    <property type="match status" value="1"/>
</dbReference>
<gene>
    <name evidence="2" type="ORF">E2C01_094671</name>
</gene>